<dbReference type="Proteomes" id="UP000004394">
    <property type="component" value="Unassembled WGS sequence"/>
</dbReference>
<dbReference type="STRING" id="862515.HMPREF0658_1211"/>
<dbReference type="BioCyc" id="PMAR862515-HMP:GMOO-1230-MONOMER"/>
<gene>
    <name evidence="2" type="ORF">HMPREF0658_1211</name>
</gene>
<proteinExistence type="predicted"/>
<reference evidence="2" key="1">
    <citation type="submission" date="2010-07" db="EMBL/GenBank/DDBJ databases">
        <authorList>
            <person name="Muzny D."/>
            <person name="Qin X."/>
            <person name="Deng J."/>
            <person name="Jiang H."/>
            <person name="Liu Y."/>
            <person name="Qu J."/>
            <person name="Song X.-Z."/>
            <person name="Zhang L."/>
            <person name="Thornton R."/>
            <person name="Coyle M."/>
            <person name="Francisco L."/>
            <person name="Jackson L."/>
            <person name="Javaid M."/>
            <person name="Korchina V."/>
            <person name="Kovar C."/>
            <person name="Mata R."/>
            <person name="Mathew T."/>
            <person name="Ngo R."/>
            <person name="Nguyen L."/>
            <person name="Nguyen N."/>
            <person name="Okwuonu G."/>
            <person name="Ongeri F."/>
            <person name="Pham C."/>
            <person name="Simmons D."/>
            <person name="Wilczek-Boney K."/>
            <person name="Hale W."/>
            <person name="Jakkamsetti A."/>
            <person name="Pham P."/>
            <person name="Ruth R."/>
            <person name="San Lucas F."/>
            <person name="Warren J."/>
            <person name="Zhang J."/>
            <person name="Zhao Z."/>
            <person name="Zhou C."/>
            <person name="Zhu D."/>
            <person name="Lee S."/>
            <person name="Bess C."/>
            <person name="Blankenburg K."/>
            <person name="Forbes L."/>
            <person name="Fu Q."/>
            <person name="Gubbala S."/>
            <person name="Hirani K."/>
            <person name="Jayaseelan J.C."/>
            <person name="Lara F."/>
            <person name="Munidasa M."/>
            <person name="Palculict T."/>
            <person name="Patil S."/>
            <person name="Pu L.-L."/>
            <person name="Saada N."/>
            <person name="Tang L."/>
            <person name="Weissenberger G."/>
            <person name="Zhu Y."/>
            <person name="Hemphill L."/>
            <person name="Shang Y."/>
            <person name="Youmans B."/>
            <person name="Ayvaz T."/>
            <person name="Ross M."/>
            <person name="Santibanez J."/>
            <person name="Aqrawi P."/>
            <person name="Gross S."/>
            <person name="Joshi V."/>
            <person name="Fowler G."/>
            <person name="Nazareth L."/>
            <person name="Reid J."/>
            <person name="Worley K."/>
            <person name="Petrosino J."/>
            <person name="Highlander S."/>
            <person name="Gibbs R."/>
        </authorList>
    </citation>
    <scope>NUCLEOTIDE SEQUENCE [LARGE SCALE GENOMIC DNA]</scope>
    <source>
        <strain evidence="2">DSM 16973</strain>
    </source>
</reference>
<keyword evidence="3" id="KW-1185">Reference proteome</keyword>
<protein>
    <recommendedName>
        <fullName evidence="4">Fibrobacter succinogene major paralogous domain protein</fullName>
    </recommendedName>
</protein>
<evidence type="ECO:0000313" key="2">
    <source>
        <dbReference type="EMBL" id="EFM01723.1"/>
    </source>
</evidence>
<dbReference type="AlphaFoldDB" id="E0NSY4"/>
<name>E0NSY4_9BACT</name>
<feature type="signal peptide" evidence="1">
    <location>
        <begin position="1"/>
        <end position="18"/>
    </location>
</feature>
<dbReference type="PROSITE" id="PS51257">
    <property type="entry name" value="PROKAR_LIPOPROTEIN"/>
    <property type="match status" value="1"/>
</dbReference>
<dbReference type="RefSeq" id="WP_006949231.1">
    <property type="nucleotide sequence ID" value="NZ_GL397214.1"/>
</dbReference>
<sequence>MKKQITFAAMLFAATLWAGCSNDIPGEIEKEENATSLNARSLKFNFVEVPFGADVEKTRAAQLPKEEVVDLGNGFEAQISVEPDPAPTATRASKPIPDGTYTIIAYKGTQRLSQQITFKVTGGVTTITSPKAKYSWVSNATYTFICYNEKVSDSGDKLTTILFPTGAAEGLIGRKTITINGADQTLTFEMKHADFRVRTKLITLQEYATSVTGVSLGDYLKNRNVSYDILTGESVFADPAPTPTIEQTYTSSGTIHNNRLSDDLYTVTAKEYDHYLPVKGQTTRFSCGGTLYGKPVSFSQTLNIGTKNGFVANGSYTVCIKLMPRYLYLYEDGQTGYLSDAGRKDHVPIALVYDVAGRKAIALWNAYYASPWYGQTDWQRQHNDVGYNNENDAIAPSADQGRHWTWDASGSKDGDGKAYNPTKYPAFAHAGKFYTSNELTRMLTPKGKTLTPNLNRDGVWYLPSMYDWHQVYVKLGLGNESQAFGVWKGSLINYAFAAADGGSIARNGTNYWASTENTNNGSAYIVYGIRASLTRTGGGKNWKTQGVSQAPTVRAVVAY</sequence>
<keyword evidence="1" id="KW-0732">Signal</keyword>
<dbReference type="HOGENOM" id="CLU_028180_0_0_10"/>
<comment type="caution">
    <text evidence="2">The sequence shown here is derived from an EMBL/GenBank/DDBJ whole genome shotgun (WGS) entry which is preliminary data.</text>
</comment>
<organism evidence="2 3">
    <name type="scientific">Hoylesella marshii DSM 16973 = JCM 13450</name>
    <dbReference type="NCBI Taxonomy" id="862515"/>
    <lineage>
        <taxon>Bacteria</taxon>
        <taxon>Pseudomonadati</taxon>
        <taxon>Bacteroidota</taxon>
        <taxon>Bacteroidia</taxon>
        <taxon>Bacteroidales</taxon>
        <taxon>Prevotellaceae</taxon>
        <taxon>Hoylesella</taxon>
    </lineage>
</organism>
<feature type="chain" id="PRO_5003138318" description="Fibrobacter succinogene major paralogous domain protein" evidence="1">
    <location>
        <begin position="19"/>
        <end position="559"/>
    </location>
</feature>
<evidence type="ECO:0008006" key="4">
    <source>
        <dbReference type="Google" id="ProtNLM"/>
    </source>
</evidence>
<evidence type="ECO:0000256" key="1">
    <source>
        <dbReference type="SAM" id="SignalP"/>
    </source>
</evidence>
<accession>E0NSY4</accession>
<evidence type="ECO:0000313" key="3">
    <source>
        <dbReference type="Proteomes" id="UP000004394"/>
    </source>
</evidence>
<dbReference type="EMBL" id="AEEI01000043">
    <property type="protein sequence ID" value="EFM01723.1"/>
    <property type="molecule type" value="Genomic_DNA"/>
</dbReference>